<dbReference type="GO" id="GO:0015026">
    <property type="term" value="F:coreceptor activity"/>
    <property type="evidence" value="ECO:0007669"/>
    <property type="project" value="InterPro"/>
</dbReference>
<keyword evidence="5 13" id="KW-1133">Transmembrane helix</keyword>
<dbReference type="CDD" id="cd16083">
    <property type="entry name" value="IgC1_CD80"/>
    <property type="match status" value="1"/>
</dbReference>
<dbReference type="AlphaFoldDB" id="A0A8M1MC81"/>
<keyword evidence="7" id="KW-1015">Disulfide bond</keyword>
<dbReference type="GeneID" id="110582658"/>
<dbReference type="FunFam" id="2.60.40.10:FF:001077">
    <property type="entry name" value="T-lymphocyte activation antigen CD80"/>
    <property type="match status" value="1"/>
</dbReference>
<dbReference type="FunFam" id="2.60.40.10:FF:000910">
    <property type="entry name" value="T-lymphocyte activation antigen CD80"/>
    <property type="match status" value="1"/>
</dbReference>
<keyword evidence="6 13" id="KW-0472">Membrane</keyword>
<organism evidence="15 16">
    <name type="scientific">Neomonachus schauinslandi</name>
    <name type="common">Hawaiian monk seal</name>
    <name type="synonym">Monachus schauinslandi</name>
    <dbReference type="NCBI Taxonomy" id="29088"/>
    <lineage>
        <taxon>Eukaryota</taxon>
        <taxon>Metazoa</taxon>
        <taxon>Chordata</taxon>
        <taxon>Craniata</taxon>
        <taxon>Vertebrata</taxon>
        <taxon>Euteleostomi</taxon>
        <taxon>Mammalia</taxon>
        <taxon>Eutheria</taxon>
        <taxon>Laurasiatheria</taxon>
        <taxon>Carnivora</taxon>
        <taxon>Caniformia</taxon>
        <taxon>Pinnipedia</taxon>
        <taxon>Phocidae</taxon>
        <taxon>Monachinae</taxon>
        <taxon>Monachini</taxon>
        <taxon>Neomonachus</taxon>
    </lineage>
</organism>
<protein>
    <recommendedName>
        <fullName evidence="11">T-lymphocyte activation antigen CD80</fullName>
    </recommendedName>
    <alternativeName>
        <fullName evidence="12">Activation B7-1 antigen</fullName>
    </alternativeName>
</protein>
<dbReference type="PROSITE" id="PS50835">
    <property type="entry name" value="IG_LIKE"/>
    <property type="match status" value="2"/>
</dbReference>
<dbReference type="GO" id="GO:0009897">
    <property type="term" value="C:external side of plasma membrane"/>
    <property type="evidence" value="ECO:0007669"/>
    <property type="project" value="TreeGrafter"/>
</dbReference>
<dbReference type="CTD" id="941"/>
<keyword evidence="9" id="KW-0325">Glycoprotein</keyword>
<dbReference type="GO" id="GO:0007166">
    <property type="term" value="P:cell surface receptor signaling pathway"/>
    <property type="evidence" value="ECO:0007669"/>
    <property type="project" value="TreeGrafter"/>
</dbReference>
<evidence type="ECO:0000256" key="13">
    <source>
        <dbReference type="SAM" id="Phobius"/>
    </source>
</evidence>
<dbReference type="InterPro" id="IPR003599">
    <property type="entry name" value="Ig_sub"/>
</dbReference>
<dbReference type="Gene3D" id="2.60.40.10">
    <property type="entry name" value="Immunoglobulins"/>
    <property type="match status" value="2"/>
</dbReference>
<sequence length="304" mass="34683">MDHPAKWRTPLLKHLYLKLEFQFLMLTSLFYFCSGIIQVNKTVKEVAVLSCDYNISTEELMEVRIYWQKDDEMVLAIMSGKEQVWSKYENRTFTDFTRNLSIVILALRLSDNGKYTCIVQKTEKGSYKVKHMTSVMLLVRADFPVPSITDLGNPSRNIKRIMCSTSGGFPKPHLSWLENEEELNAINTTVSQDPGTELYTISSELDFNITNNHSFVCLVKYGDLAVSQIFNWQKSVEPPPPDNSLQFWVILISVVSGIVLITVIIRSCLAHRLAARWRRGKTNEEGVDMEKITPIYIGSAQASV</sequence>
<dbReference type="PANTHER" id="PTHR25466:SF4">
    <property type="entry name" value="T-LYMPHOCYTE ACTIVATION ANTIGEN CD80"/>
    <property type="match status" value="1"/>
</dbReference>
<dbReference type="Pfam" id="PF08205">
    <property type="entry name" value="C2-set_2"/>
    <property type="match status" value="1"/>
</dbReference>
<evidence type="ECO:0000256" key="9">
    <source>
        <dbReference type="ARBA" id="ARBA00023180"/>
    </source>
</evidence>
<dbReference type="GO" id="GO:0006955">
    <property type="term" value="P:immune response"/>
    <property type="evidence" value="ECO:0007669"/>
    <property type="project" value="TreeGrafter"/>
</dbReference>
<evidence type="ECO:0000256" key="11">
    <source>
        <dbReference type="ARBA" id="ARBA00074080"/>
    </source>
</evidence>
<dbReference type="InterPro" id="IPR013162">
    <property type="entry name" value="CD80_C2-set"/>
</dbReference>
<dbReference type="InterPro" id="IPR007110">
    <property type="entry name" value="Ig-like_dom"/>
</dbReference>
<evidence type="ECO:0000256" key="1">
    <source>
        <dbReference type="ARBA" id="ARBA00004251"/>
    </source>
</evidence>
<dbReference type="Proteomes" id="UP000248481">
    <property type="component" value="Chromosome 1"/>
</dbReference>
<keyword evidence="8" id="KW-0675">Receptor</keyword>
<evidence type="ECO:0000259" key="14">
    <source>
        <dbReference type="PROSITE" id="PS50835"/>
    </source>
</evidence>
<keyword evidence="3 13" id="KW-0812">Transmembrane</keyword>
<dbReference type="KEGG" id="nsu:110582658"/>
<feature type="domain" description="Ig-like" evidence="14">
    <location>
        <begin position="146"/>
        <end position="227"/>
    </location>
</feature>
<keyword evidence="10" id="KW-0393">Immunoglobulin domain</keyword>
<dbReference type="PANTHER" id="PTHR25466">
    <property type="entry name" value="T-LYMPHOCYTE ACTIVATION ANTIGEN"/>
    <property type="match status" value="1"/>
</dbReference>
<dbReference type="InterPro" id="IPR036179">
    <property type="entry name" value="Ig-like_dom_sf"/>
</dbReference>
<gene>
    <name evidence="16" type="primary">CD80</name>
</gene>
<evidence type="ECO:0000256" key="4">
    <source>
        <dbReference type="ARBA" id="ARBA00022729"/>
    </source>
</evidence>
<accession>A0A8M1MC81</accession>
<feature type="domain" description="Ig-like" evidence="14">
    <location>
        <begin position="46"/>
        <end position="133"/>
    </location>
</feature>
<dbReference type="InterPro" id="IPR013783">
    <property type="entry name" value="Ig-like_fold"/>
</dbReference>
<name>A0A8M1MC81_NEOSC</name>
<feature type="transmembrane region" description="Helical" evidence="13">
    <location>
        <begin position="247"/>
        <end position="269"/>
    </location>
</feature>
<keyword evidence="15" id="KW-1185">Reference proteome</keyword>
<reference evidence="16" key="1">
    <citation type="submission" date="2025-08" db="UniProtKB">
        <authorList>
            <consortium name="RefSeq"/>
        </authorList>
    </citation>
    <scope>IDENTIFICATION</scope>
    <source>
        <tissue evidence="16">Blood</tissue>
    </source>
</reference>
<evidence type="ECO:0000256" key="6">
    <source>
        <dbReference type="ARBA" id="ARBA00023136"/>
    </source>
</evidence>
<evidence type="ECO:0000256" key="5">
    <source>
        <dbReference type="ARBA" id="ARBA00022989"/>
    </source>
</evidence>
<dbReference type="GO" id="GO:0071222">
    <property type="term" value="P:cellular response to lipopolysaccharide"/>
    <property type="evidence" value="ECO:0007669"/>
    <property type="project" value="TreeGrafter"/>
</dbReference>
<evidence type="ECO:0000256" key="8">
    <source>
        <dbReference type="ARBA" id="ARBA00023170"/>
    </source>
</evidence>
<evidence type="ECO:0000256" key="7">
    <source>
        <dbReference type="ARBA" id="ARBA00023157"/>
    </source>
</evidence>
<evidence type="ECO:0000256" key="12">
    <source>
        <dbReference type="ARBA" id="ARBA00079216"/>
    </source>
</evidence>
<evidence type="ECO:0000256" key="2">
    <source>
        <dbReference type="ARBA" id="ARBA00022475"/>
    </source>
</evidence>
<comment type="subcellular location">
    <subcellularLocation>
        <location evidence="1">Cell membrane</location>
        <topology evidence="1">Single-pass type I membrane protein</topology>
    </subcellularLocation>
</comment>
<evidence type="ECO:0000313" key="16">
    <source>
        <dbReference type="RefSeq" id="XP_044770158.1"/>
    </source>
</evidence>
<dbReference type="SUPFAM" id="SSF48726">
    <property type="entry name" value="Immunoglobulin"/>
    <property type="match status" value="2"/>
</dbReference>
<evidence type="ECO:0000313" key="15">
    <source>
        <dbReference type="Proteomes" id="UP000248481"/>
    </source>
</evidence>
<dbReference type="GO" id="GO:0031295">
    <property type="term" value="P:T cell costimulation"/>
    <property type="evidence" value="ECO:0007669"/>
    <property type="project" value="InterPro"/>
</dbReference>
<dbReference type="GO" id="GO:0042130">
    <property type="term" value="P:negative regulation of T cell proliferation"/>
    <property type="evidence" value="ECO:0007669"/>
    <property type="project" value="TreeGrafter"/>
</dbReference>
<keyword evidence="4" id="KW-0732">Signal</keyword>
<dbReference type="RefSeq" id="XP_044770158.1">
    <property type="nucleotide sequence ID" value="XM_044914223.1"/>
</dbReference>
<keyword evidence="2" id="KW-1003">Cell membrane</keyword>
<evidence type="ECO:0000256" key="3">
    <source>
        <dbReference type="ARBA" id="ARBA00022692"/>
    </source>
</evidence>
<dbReference type="InterPro" id="IPR051713">
    <property type="entry name" value="T-cell_Activation_Regulation"/>
</dbReference>
<dbReference type="SMART" id="SM00409">
    <property type="entry name" value="IG"/>
    <property type="match status" value="1"/>
</dbReference>
<dbReference type="GO" id="GO:0042102">
    <property type="term" value="P:positive regulation of T cell proliferation"/>
    <property type="evidence" value="ECO:0007669"/>
    <property type="project" value="TreeGrafter"/>
</dbReference>
<proteinExistence type="predicted"/>
<evidence type="ECO:0000256" key="10">
    <source>
        <dbReference type="ARBA" id="ARBA00023319"/>
    </source>
</evidence>
<dbReference type="InterPro" id="IPR037676">
    <property type="entry name" value="CD80_IgC"/>
</dbReference>